<dbReference type="Pfam" id="PF00431">
    <property type="entry name" value="CUB"/>
    <property type="match status" value="1"/>
</dbReference>
<accession>A0AAV2QMT1</accession>
<proteinExistence type="predicted"/>
<keyword evidence="6" id="KW-1185">Reference proteome</keyword>
<evidence type="ECO:0000256" key="1">
    <source>
        <dbReference type="ARBA" id="ARBA00022737"/>
    </source>
</evidence>
<sequence length="131" mass="14895">VIELTSSRSSGVLTSPRYPKNHPKGQVCEWWIKAPEGWSIQVTITYLSLASQSYKWKNRRWGKKYYNKYCARGYVLVNKDGDSTYPIANSEKVCGYRAPGTKWISNGSNLNILFNGGSYKTKGINIKYSLI</sequence>
<dbReference type="PROSITE" id="PS01180">
    <property type="entry name" value="CUB"/>
    <property type="match status" value="1"/>
</dbReference>
<dbReference type="InterPro" id="IPR000859">
    <property type="entry name" value="CUB_dom"/>
</dbReference>
<dbReference type="AlphaFoldDB" id="A0AAV2QMT1"/>
<reference evidence="5 6" key="1">
    <citation type="submission" date="2024-05" db="EMBL/GenBank/DDBJ databases">
        <authorList>
            <person name="Wallberg A."/>
        </authorList>
    </citation>
    <scope>NUCLEOTIDE SEQUENCE [LARGE SCALE GENOMIC DNA]</scope>
</reference>
<evidence type="ECO:0000256" key="3">
    <source>
        <dbReference type="PROSITE-ProRule" id="PRU00059"/>
    </source>
</evidence>
<evidence type="ECO:0000259" key="4">
    <source>
        <dbReference type="PROSITE" id="PS01180"/>
    </source>
</evidence>
<dbReference type="PANTHER" id="PTHR24251">
    <property type="entry name" value="OVOCHYMASE-RELATED"/>
    <property type="match status" value="1"/>
</dbReference>
<name>A0AAV2QMT1_MEGNR</name>
<dbReference type="EMBL" id="CAXKWB010007815">
    <property type="protein sequence ID" value="CAL4088512.1"/>
    <property type="molecule type" value="Genomic_DNA"/>
</dbReference>
<organism evidence="5 6">
    <name type="scientific">Meganyctiphanes norvegica</name>
    <name type="common">Northern krill</name>
    <name type="synonym">Thysanopoda norvegica</name>
    <dbReference type="NCBI Taxonomy" id="48144"/>
    <lineage>
        <taxon>Eukaryota</taxon>
        <taxon>Metazoa</taxon>
        <taxon>Ecdysozoa</taxon>
        <taxon>Arthropoda</taxon>
        <taxon>Crustacea</taxon>
        <taxon>Multicrustacea</taxon>
        <taxon>Malacostraca</taxon>
        <taxon>Eumalacostraca</taxon>
        <taxon>Eucarida</taxon>
        <taxon>Euphausiacea</taxon>
        <taxon>Euphausiidae</taxon>
        <taxon>Meganyctiphanes</taxon>
    </lineage>
</organism>
<keyword evidence="1" id="KW-0677">Repeat</keyword>
<dbReference type="SUPFAM" id="SSF49854">
    <property type="entry name" value="Spermadhesin, CUB domain"/>
    <property type="match status" value="1"/>
</dbReference>
<gene>
    <name evidence="5" type="ORF">MNOR_LOCUS13575</name>
</gene>
<comment type="caution">
    <text evidence="3">Lacks conserved residue(s) required for the propagation of feature annotation.</text>
</comment>
<keyword evidence="2" id="KW-1015">Disulfide bond</keyword>
<dbReference type="SMART" id="SM00042">
    <property type="entry name" value="CUB"/>
    <property type="match status" value="1"/>
</dbReference>
<dbReference type="Gene3D" id="2.60.120.290">
    <property type="entry name" value="Spermadhesin, CUB domain"/>
    <property type="match status" value="1"/>
</dbReference>
<dbReference type="InterPro" id="IPR035914">
    <property type="entry name" value="Sperma_CUB_dom_sf"/>
</dbReference>
<evidence type="ECO:0000256" key="2">
    <source>
        <dbReference type="ARBA" id="ARBA00023157"/>
    </source>
</evidence>
<dbReference type="Proteomes" id="UP001497623">
    <property type="component" value="Unassembled WGS sequence"/>
</dbReference>
<dbReference type="CDD" id="cd00041">
    <property type="entry name" value="CUB"/>
    <property type="match status" value="1"/>
</dbReference>
<evidence type="ECO:0000313" key="6">
    <source>
        <dbReference type="Proteomes" id="UP001497623"/>
    </source>
</evidence>
<protein>
    <recommendedName>
        <fullName evidence="4">CUB domain-containing protein</fullName>
    </recommendedName>
</protein>
<evidence type="ECO:0000313" key="5">
    <source>
        <dbReference type="EMBL" id="CAL4088512.1"/>
    </source>
</evidence>
<feature type="non-terminal residue" evidence="5">
    <location>
        <position position="1"/>
    </location>
</feature>
<feature type="domain" description="CUB" evidence="4">
    <location>
        <begin position="1"/>
        <end position="131"/>
    </location>
</feature>
<comment type="caution">
    <text evidence="5">The sequence shown here is derived from an EMBL/GenBank/DDBJ whole genome shotgun (WGS) entry which is preliminary data.</text>
</comment>